<keyword evidence="1" id="KW-1133">Transmembrane helix</keyword>
<sequence>MTLSVQDITVAAIVSMALVGAFILFSAWRYALRIERAAEKNDDDKELSPAT</sequence>
<dbReference type="STRING" id="1150626.PHAMO_10245"/>
<evidence type="ECO:0000256" key="1">
    <source>
        <dbReference type="SAM" id="Phobius"/>
    </source>
</evidence>
<keyword evidence="1" id="KW-0472">Membrane</keyword>
<feature type="transmembrane region" description="Helical" evidence="1">
    <location>
        <begin position="12"/>
        <end position="32"/>
    </location>
</feature>
<protein>
    <submittedName>
        <fullName evidence="2">Uncharacterized protein</fullName>
    </submittedName>
</protein>
<keyword evidence="1" id="KW-0812">Transmembrane</keyword>
<gene>
    <name evidence="2" type="ORF">PHAMO_10245</name>
</gene>
<evidence type="ECO:0000313" key="3">
    <source>
        <dbReference type="Proteomes" id="UP000004169"/>
    </source>
</evidence>
<evidence type="ECO:0000313" key="2">
    <source>
        <dbReference type="EMBL" id="CCG39820.1"/>
    </source>
</evidence>
<proteinExistence type="predicted"/>
<dbReference type="RefSeq" id="WP_002725567.1">
    <property type="nucleotide sequence ID" value="NZ_CAHP01000001.1"/>
</dbReference>
<name>H8FN82_MAGML</name>
<dbReference type="OrthoDB" id="7364931at2"/>
<dbReference type="Proteomes" id="UP000004169">
    <property type="component" value="Unassembled WGS sequence"/>
</dbReference>
<reference evidence="2 3" key="1">
    <citation type="journal article" date="2012" name="J. Bacteriol.">
        <title>Draft Genome Sequence of the Purple Photosynthetic Bacterium Phaeospirillum molischianum DSM120, a Particularly Versatile Bacterium.</title>
        <authorList>
            <person name="Duquesne K."/>
            <person name="Prima V."/>
            <person name="Ji B."/>
            <person name="Rouy Z."/>
            <person name="Medigue C."/>
            <person name="Talla E."/>
            <person name="Sturgis J.N."/>
        </authorList>
    </citation>
    <scope>NUCLEOTIDE SEQUENCE [LARGE SCALE GENOMIC DNA]</scope>
    <source>
        <strain evidence="3">DSM120</strain>
    </source>
</reference>
<comment type="caution">
    <text evidence="2">The sequence shown here is derived from an EMBL/GenBank/DDBJ whole genome shotgun (WGS) entry which is preliminary data.</text>
</comment>
<keyword evidence="3" id="KW-1185">Reference proteome</keyword>
<organism evidence="2 3">
    <name type="scientific">Magnetospirillum molischianum DSM 120</name>
    <dbReference type="NCBI Taxonomy" id="1150626"/>
    <lineage>
        <taxon>Bacteria</taxon>
        <taxon>Pseudomonadati</taxon>
        <taxon>Pseudomonadota</taxon>
        <taxon>Alphaproteobacteria</taxon>
        <taxon>Rhodospirillales</taxon>
        <taxon>Rhodospirillaceae</taxon>
        <taxon>Magnetospirillum</taxon>
    </lineage>
</organism>
<dbReference type="AlphaFoldDB" id="H8FN82"/>
<accession>H8FN82</accession>
<dbReference type="EMBL" id="CAHP01000001">
    <property type="protein sequence ID" value="CCG39820.1"/>
    <property type="molecule type" value="Genomic_DNA"/>
</dbReference>